<keyword evidence="3" id="KW-1185">Reference proteome</keyword>
<sequence length="74" mass="8693">MSTSSTVISFYYFNCFNLFLPTICFNVKFHCFGFSILSNNFALLVMVFKGRFTSLVVIYILFFYFNSHNLNIID</sequence>
<feature type="transmembrane region" description="Helical" evidence="1">
    <location>
        <begin position="6"/>
        <end position="29"/>
    </location>
</feature>
<dbReference type="AlphaFoldDB" id="A0A5D2LMY9"/>
<proteinExistence type="predicted"/>
<keyword evidence="1" id="KW-0472">Membrane</keyword>
<organism evidence="2 3">
    <name type="scientific">Gossypium tomentosum</name>
    <name type="common">Hawaiian cotton</name>
    <name type="synonym">Gossypium sandvicense</name>
    <dbReference type="NCBI Taxonomy" id="34277"/>
    <lineage>
        <taxon>Eukaryota</taxon>
        <taxon>Viridiplantae</taxon>
        <taxon>Streptophyta</taxon>
        <taxon>Embryophyta</taxon>
        <taxon>Tracheophyta</taxon>
        <taxon>Spermatophyta</taxon>
        <taxon>Magnoliopsida</taxon>
        <taxon>eudicotyledons</taxon>
        <taxon>Gunneridae</taxon>
        <taxon>Pentapetalae</taxon>
        <taxon>rosids</taxon>
        <taxon>malvids</taxon>
        <taxon>Malvales</taxon>
        <taxon>Malvaceae</taxon>
        <taxon>Malvoideae</taxon>
        <taxon>Gossypium</taxon>
    </lineage>
</organism>
<name>A0A5D2LMY9_GOSTO</name>
<evidence type="ECO:0000313" key="3">
    <source>
        <dbReference type="Proteomes" id="UP000322667"/>
    </source>
</evidence>
<protein>
    <submittedName>
        <fullName evidence="2">Uncharacterized protein</fullName>
    </submittedName>
</protein>
<evidence type="ECO:0000256" key="1">
    <source>
        <dbReference type="SAM" id="Phobius"/>
    </source>
</evidence>
<evidence type="ECO:0000313" key="2">
    <source>
        <dbReference type="EMBL" id="TYH79423.1"/>
    </source>
</evidence>
<reference evidence="2 3" key="1">
    <citation type="submission" date="2019-07" db="EMBL/GenBank/DDBJ databases">
        <title>WGS assembly of Gossypium tomentosum.</title>
        <authorList>
            <person name="Chen Z.J."/>
            <person name="Sreedasyam A."/>
            <person name="Ando A."/>
            <person name="Song Q."/>
            <person name="De L."/>
            <person name="Hulse-Kemp A."/>
            <person name="Ding M."/>
            <person name="Ye W."/>
            <person name="Kirkbride R."/>
            <person name="Jenkins J."/>
            <person name="Plott C."/>
            <person name="Lovell J."/>
            <person name="Lin Y.-M."/>
            <person name="Vaughn R."/>
            <person name="Liu B."/>
            <person name="Li W."/>
            <person name="Simpson S."/>
            <person name="Scheffler B."/>
            <person name="Saski C."/>
            <person name="Grover C."/>
            <person name="Hu G."/>
            <person name="Conover J."/>
            <person name="Carlson J."/>
            <person name="Shu S."/>
            <person name="Boston L."/>
            <person name="Williams M."/>
            <person name="Peterson D."/>
            <person name="Mcgee K."/>
            <person name="Jones D."/>
            <person name="Wendel J."/>
            <person name="Stelly D."/>
            <person name="Grimwood J."/>
            <person name="Schmutz J."/>
        </authorList>
    </citation>
    <scope>NUCLEOTIDE SEQUENCE [LARGE SCALE GENOMIC DNA]</scope>
    <source>
        <strain evidence="2">7179.01</strain>
    </source>
</reference>
<feature type="transmembrane region" description="Helical" evidence="1">
    <location>
        <begin position="41"/>
        <end position="65"/>
    </location>
</feature>
<dbReference type="Proteomes" id="UP000322667">
    <property type="component" value="Chromosome D03"/>
</dbReference>
<dbReference type="EMBL" id="CM017625">
    <property type="protein sequence ID" value="TYH79423.1"/>
    <property type="molecule type" value="Genomic_DNA"/>
</dbReference>
<keyword evidence="1" id="KW-0812">Transmembrane</keyword>
<accession>A0A5D2LMY9</accession>
<gene>
    <name evidence="2" type="ORF">ES332_D03G063000v1</name>
</gene>
<keyword evidence="1" id="KW-1133">Transmembrane helix</keyword>